<sequence>MGNCSSKFHCSNYSNKLSFSLHLKKLSPKDYETETEIDQYLPPLQRMEHNLPPLQRLAPLKFSEFRTTTPTIEEISQFTQPERGVSWLIPEIIIHPPSMKRPSTPRTPPEQIFDVVKEEIRSMIPKNVVLTEQEESSMYFSSRSRSPRPSSFVHNNQEVHTLDQEPNLGRIDGSCSTDHISHTPKIPAYKTPAIIQDWLNGVSDSKNLKIEGSNGVIISTKLIRVQFQKRDVLNPESDGRSNEISHETSDIEIWKLYLQPETDELCKATLNVLSQSNEDFDDIKESNLHETILPDDCHSTSSNKAMALSMFHRKWDSLNDSIKSHVLDNLTYQEITAFNTLSLSFCQDYLKSQISQISLYLNADFEDIGSTPIQKARFFHHVWSEMIRLGYKSDARKLSAIRELEVIARLGIWESPMGDVDGVIYLKECINLGCIGQGSFWEILGNTQNRMINVEIVDSVIEFVGVMWDVINQGSQRVFEEVKEEFLEGEMRCAIAELKGLIAVLG</sequence>
<proteinExistence type="predicted"/>
<dbReference type="EMBL" id="LXFE01004301">
    <property type="protein sequence ID" value="OLL21756.1"/>
    <property type="molecule type" value="Genomic_DNA"/>
</dbReference>
<accession>A0A1U7LGH2</accession>
<keyword evidence="2" id="KW-1185">Reference proteome</keyword>
<dbReference type="Proteomes" id="UP000186594">
    <property type="component" value="Unassembled WGS sequence"/>
</dbReference>
<reference evidence="1 2" key="1">
    <citation type="submission" date="2016-04" db="EMBL/GenBank/DDBJ databases">
        <title>Evolutionary innovation and constraint leading to complex multicellularity in the Ascomycota.</title>
        <authorList>
            <person name="Cisse O."/>
            <person name="Nguyen A."/>
            <person name="Hewitt D.A."/>
            <person name="Jedd G."/>
            <person name="Stajich J.E."/>
        </authorList>
    </citation>
    <scope>NUCLEOTIDE SEQUENCE [LARGE SCALE GENOMIC DNA]</scope>
    <source>
        <strain evidence="1 2">DAH-3</strain>
    </source>
</reference>
<organism evidence="1 2">
    <name type="scientific">Neolecta irregularis (strain DAH-3)</name>
    <dbReference type="NCBI Taxonomy" id="1198029"/>
    <lineage>
        <taxon>Eukaryota</taxon>
        <taxon>Fungi</taxon>
        <taxon>Dikarya</taxon>
        <taxon>Ascomycota</taxon>
        <taxon>Taphrinomycotina</taxon>
        <taxon>Neolectales</taxon>
        <taxon>Neolectaceae</taxon>
        <taxon>Neolecta</taxon>
    </lineage>
</organism>
<name>A0A1U7LGH2_NEOID</name>
<dbReference type="AlphaFoldDB" id="A0A1U7LGH2"/>
<gene>
    <name evidence="1" type="ORF">NEOLI_002905</name>
</gene>
<comment type="caution">
    <text evidence="1">The sequence shown here is derived from an EMBL/GenBank/DDBJ whole genome shotgun (WGS) entry which is preliminary data.</text>
</comment>
<evidence type="ECO:0000313" key="1">
    <source>
        <dbReference type="EMBL" id="OLL21756.1"/>
    </source>
</evidence>
<protein>
    <submittedName>
        <fullName evidence="1">Uncharacterized protein</fullName>
    </submittedName>
</protein>
<evidence type="ECO:0000313" key="2">
    <source>
        <dbReference type="Proteomes" id="UP000186594"/>
    </source>
</evidence>